<keyword evidence="1" id="KW-1133">Transmembrane helix</keyword>
<name>A0A7W6ETP4_9BACT</name>
<reference evidence="2 3" key="1">
    <citation type="submission" date="2020-08" db="EMBL/GenBank/DDBJ databases">
        <title>Genomic Encyclopedia of Type Strains, Phase IV (KMG-IV): sequencing the most valuable type-strain genomes for metagenomic binning, comparative biology and taxonomic classification.</title>
        <authorList>
            <person name="Goeker M."/>
        </authorList>
    </citation>
    <scope>NUCLEOTIDE SEQUENCE [LARGE SCALE GENOMIC DNA]</scope>
    <source>
        <strain evidence="2 3">DSM 17976</strain>
    </source>
</reference>
<proteinExistence type="predicted"/>
<keyword evidence="1" id="KW-0472">Membrane</keyword>
<feature type="transmembrane region" description="Helical" evidence="1">
    <location>
        <begin position="20"/>
        <end position="43"/>
    </location>
</feature>
<evidence type="ECO:0000313" key="3">
    <source>
        <dbReference type="Proteomes" id="UP000541352"/>
    </source>
</evidence>
<sequence>MNFLRDKFLTIGVFDKTLVISLSGLGFMGSEMFWSLVTIKLLFSSLLT</sequence>
<protein>
    <submittedName>
        <fullName evidence="2">Uncharacterized protein</fullName>
    </submittedName>
</protein>
<accession>A0A7W6ETP4</accession>
<gene>
    <name evidence="2" type="ORF">FHS57_005992</name>
</gene>
<dbReference type="Proteomes" id="UP000541352">
    <property type="component" value="Unassembled WGS sequence"/>
</dbReference>
<evidence type="ECO:0000256" key="1">
    <source>
        <dbReference type="SAM" id="Phobius"/>
    </source>
</evidence>
<dbReference type="AlphaFoldDB" id="A0A7W6ETP4"/>
<keyword evidence="3" id="KW-1185">Reference proteome</keyword>
<dbReference type="EMBL" id="JACIBY010000023">
    <property type="protein sequence ID" value="MBB3841963.1"/>
    <property type="molecule type" value="Genomic_DNA"/>
</dbReference>
<evidence type="ECO:0000313" key="2">
    <source>
        <dbReference type="EMBL" id="MBB3841963.1"/>
    </source>
</evidence>
<organism evidence="2 3">
    <name type="scientific">Runella defluvii</name>
    <dbReference type="NCBI Taxonomy" id="370973"/>
    <lineage>
        <taxon>Bacteria</taxon>
        <taxon>Pseudomonadati</taxon>
        <taxon>Bacteroidota</taxon>
        <taxon>Cytophagia</taxon>
        <taxon>Cytophagales</taxon>
        <taxon>Spirosomataceae</taxon>
        <taxon>Runella</taxon>
    </lineage>
</organism>
<keyword evidence="1" id="KW-0812">Transmembrane</keyword>
<comment type="caution">
    <text evidence="2">The sequence shown here is derived from an EMBL/GenBank/DDBJ whole genome shotgun (WGS) entry which is preliminary data.</text>
</comment>